<dbReference type="InterPro" id="IPR009057">
    <property type="entry name" value="Homeodomain-like_sf"/>
</dbReference>
<reference evidence="5 6" key="1">
    <citation type="submission" date="2015-09" db="EMBL/GenBank/DDBJ databases">
        <authorList>
            <consortium name="Pathogen Informatics"/>
            <person name="Wu L."/>
            <person name="Ma J."/>
        </authorList>
    </citation>
    <scope>NUCLEOTIDE SEQUENCE [LARGE SCALE GENOMIC DNA]</scope>
    <source>
        <strain evidence="5 6">2789STDY5834858</strain>
    </source>
</reference>
<dbReference type="SMART" id="SM00342">
    <property type="entry name" value="HTH_ARAC"/>
    <property type="match status" value="1"/>
</dbReference>
<evidence type="ECO:0000256" key="1">
    <source>
        <dbReference type="ARBA" id="ARBA00023015"/>
    </source>
</evidence>
<keyword evidence="6" id="KW-1185">Reference proteome</keyword>
<name>A0ABP2ATW4_SARVE</name>
<proteinExistence type="predicted"/>
<feature type="domain" description="HTH araC/xylS-type" evidence="4">
    <location>
        <begin position="146"/>
        <end position="232"/>
    </location>
</feature>
<sequence length="249" mass="29000">MTNNFENILYKSLDTFSSITKIPIVALNSNKEFVKSIGVCNEFLLSCEFKNLTKNINSLKGDSLEFSTLQLNSEEKIAFKSKLLNNSLYYFLIGPFKYSNYSTIDTCYNDLAFRSELSIHYICKILDMVIEDNILKKNHCLSLPTRRAIEYMHKSYKQNITLTSIAKHLGLNKCYFCNIFKKETNMTFSQFLNNLRIEKSKVLLKNTELSLLDIAVEVGFNNQSYFTMAFKKLNDDKTPLEYRRNLYLT</sequence>
<dbReference type="Proteomes" id="UP000095488">
    <property type="component" value="Unassembled WGS sequence"/>
</dbReference>
<comment type="caution">
    <text evidence="5">The sequence shown here is derived from an EMBL/GenBank/DDBJ whole genome shotgun (WGS) entry which is preliminary data.</text>
</comment>
<evidence type="ECO:0000259" key="4">
    <source>
        <dbReference type="PROSITE" id="PS01124"/>
    </source>
</evidence>
<dbReference type="Gene3D" id="1.10.10.60">
    <property type="entry name" value="Homeodomain-like"/>
    <property type="match status" value="2"/>
</dbReference>
<dbReference type="PANTHER" id="PTHR43280:SF28">
    <property type="entry name" value="HTH-TYPE TRANSCRIPTIONAL ACTIVATOR RHAS"/>
    <property type="match status" value="1"/>
</dbReference>
<dbReference type="RefSeq" id="WP_055257835.1">
    <property type="nucleotide sequence ID" value="NZ_BCMV01000077.1"/>
</dbReference>
<dbReference type="Pfam" id="PF12833">
    <property type="entry name" value="HTH_18"/>
    <property type="match status" value="1"/>
</dbReference>
<evidence type="ECO:0000313" key="6">
    <source>
        <dbReference type="Proteomes" id="UP000095488"/>
    </source>
</evidence>
<dbReference type="PANTHER" id="PTHR43280">
    <property type="entry name" value="ARAC-FAMILY TRANSCRIPTIONAL REGULATOR"/>
    <property type="match status" value="1"/>
</dbReference>
<evidence type="ECO:0000256" key="3">
    <source>
        <dbReference type="ARBA" id="ARBA00023163"/>
    </source>
</evidence>
<dbReference type="EMBL" id="CYZR01000002">
    <property type="protein sequence ID" value="CUN66384.1"/>
    <property type="molecule type" value="Genomic_DNA"/>
</dbReference>
<organism evidence="5 6">
    <name type="scientific">Sarcina ventriculi</name>
    <name type="common">Clostridium ventriculi</name>
    <dbReference type="NCBI Taxonomy" id="1267"/>
    <lineage>
        <taxon>Bacteria</taxon>
        <taxon>Bacillati</taxon>
        <taxon>Bacillota</taxon>
        <taxon>Clostridia</taxon>
        <taxon>Eubacteriales</taxon>
        <taxon>Clostridiaceae</taxon>
        <taxon>Sarcina</taxon>
    </lineage>
</organism>
<dbReference type="SUPFAM" id="SSF46689">
    <property type="entry name" value="Homeodomain-like"/>
    <property type="match status" value="2"/>
</dbReference>
<accession>A0ABP2ATW4</accession>
<dbReference type="InterPro" id="IPR018060">
    <property type="entry name" value="HTH_AraC"/>
</dbReference>
<gene>
    <name evidence="5" type="primary">melR_2</name>
    <name evidence="5" type="ORF">ERS852473_00783</name>
</gene>
<protein>
    <submittedName>
        <fullName evidence="5">Melibiose operon regulatory protein</fullName>
    </submittedName>
</protein>
<evidence type="ECO:0000313" key="5">
    <source>
        <dbReference type="EMBL" id="CUN66384.1"/>
    </source>
</evidence>
<keyword evidence="2" id="KW-0238">DNA-binding</keyword>
<keyword evidence="3" id="KW-0804">Transcription</keyword>
<keyword evidence="1" id="KW-0805">Transcription regulation</keyword>
<evidence type="ECO:0000256" key="2">
    <source>
        <dbReference type="ARBA" id="ARBA00023125"/>
    </source>
</evidence>
<dbReference type="PROSITE" id="PS01124">
    <property type="entry name" value="HTH_ARAC_FAMILY_2"/>
    <property type="match status" value="1"/>
</dbReference>